<dbReference type="EMBL" id="GGEC01056857">
    <property type="protein sequence ID" value="MBX37341.1"/>
    <property type="molecule type" value="Transcribed_RNA"/>
</dbReference>
<organism evidence="1">
    <name type="scientific">Rhizophora mucronata</name>
    <name type="common">Asiatic mangrove</name>
    <dbReference type="NCBI Taxonomy" id="61149"/>
    <lineage>
        <taxon>Eukaryota</taxon>
        <taxon>Viridiplantae</taxon>
        <taxon>Streptophyta</taxon>
        <taxon>Embryophyta</taxon>
        <taxon>Tracheophyta</taxon>
        <taxon>Spermatophyta</taxon>
        <taxon>Magnoliopsida</taxon>
        <taxon>eudicotyledons</taxon>
        <taxon>Gunneridae</taxon>
        <taxon>Pentapetalae</taxon>
        <taxon>rosids</taxon>
        <taxon>fabids</taxon>
        <taxon>Malpighiales</taxon>
        <taxon>Rhizophoraceae</taxon>
        <taxon>Rhizophora</taxon>
    </lineage>
</organism>
<name>A0A2P2N4A5_RHIMU</name>
<reference evidence="1" key="1">
    <citation type="submission" date="2018-02" db="EMBL/GenBank/DDBJ databases">
        <title>Rhizophora mucronata_Transcriptome.</title>
        <authorList>
            <person name="Meera S.P."/>
            <person name="Sreeshan A."/>
            <person name="Augustine A."/>
        </authorList>
    </citation>
    <scope>NUCLEOTIDE SEQUENCE</scope>
    <source>
        <tissue evidence="1">Leaf</tissue>
    </source>
</reference>
<protein>
    <submittedName>
        <fullName evidence="1">Uncharacterized protein</fullName>
    </submittedName>
</protein>
<accession>A0A2P2N4A5</accession>
<proteinExistence type="predicted"/>
<dbReference type="AlphaFoldDB" id="A0A2P2N4A5"/>
<evidence type="ECO:0000313" key="1">
    <source>
        <dbReference type="EMBL" id="MBX37341.1"/>
    </source>
</evidence>
<sequence>MKVIGNHYNMFLTFQPKDNLQHVIFNMYKASKEI</sequence>